<evidence type="ECO:0000256" key="7">
    <source>
        <dbReference type="ARBA" id="ARBA00048539"/>
    </source>
</evidence>
<evidence type="ECO:0000256" key="5">
    <source>
        <dbReference type="ARBA" id="ARBA00022741"/>
    </source>
</evidence>
<dbReference type="PANTHER" id="PTHR43033">
    <property type="entry name" value="TRNA(ILE)-LYSIDINE SYNTHASE-RELATED"/>
    <property type="match status" value="1"/>
</dbReference>
<reference evidence="10" key="1">
    <citation type="submission" date="2020-11" db="EMBL/GenBank/DDBJ databases">
        <title>Antibiotic susceptibility profiles of Pediococcus pentosaceus from various origins and their implications for the safety assessment of strains with food-technology applications.</title>
        <authorList>
            <person name="Shani N."/>
            <person name="Oberhaensli S."/>
            <person name="Arias E."/>
        </authorList>
    </citation>
    <scope>NUCLEOTIDE SEQUENCE</scope>
    <source>
        <strain evidence="10">FAM 24207</strain>
    </source>
</reference>
<protein>
    <recommendedName>
        <fullName evidence="8">tRNA(Ile)-lysidine synthase</fullName>
        <ecNumber evidence="8">6.3.4.19</ecNumber>
    </recommendedName>
    <alternativeName>
        <fullName evidence="8">tRNA(Ile)-2-lysyl-cytidine synthase</fullName>
    </alternativeName>
    <alternativeName>
        <fullName evidence="8">tRNA(Ile)-lysidine synthetase</fullName>
    </alternativeName>
</protein>
<evidence type="ECO:0000313" key="11">
    <source>
        <dbReference type="Proteomes" id="UP001194632"/>
    </source>
</evidence>
<dbReference type="InterPro" id="IPR012796">
    <property type="entry name" value="Lysidine-tRNA-synth_C"/>
</dbReference>
<sequence>MKIGELGDQIVEQYGLSQFKIVVAVSTGVDSTVLINALINSTKIKHQQLIVAHVNHQLREQSIEEEQFLHKWCRQHQITFMETDWPKSQHPQHGVEAAAREFRYTFFKQVMHDQQAQVLLTAHNADEQAENFVMQVIRGGWLNQLNGIPERRTFARGWLIRPFLKLTKQFLIETAQENKLRWFEDQTNRTTEFLRNRVRNEIIPAFRKENPRVVEHIQHYQDQLLEQSNLVDQVVLEKLTKLQRDESFDLLALRKESLPWQKKIILKIITEVNAEIAINENKLDELIRLVNNTKQAQATIDIGKNYKFEITYNYLRIGKKITVKGEQVKKRVVTLNSWLNLDGGAQFQLTNQKSALDADETMVLSANQLRFPLFIRKINPNDRLRLKNGGYKTIRRELIDQKVPNEQRERYFAITDVDDEILWVPGLRKAWLKEPFLKDNQQFIMEFIMEFRIGGSPHGQ</sequence>
<accession>A0AB73HDC1</accession>
<name>A0AB73HDC1_PEDPE</name>
<dbReference type="PANTHER" id="PTHR43033:SF1">
    <property type="entry name" value="TRNA(ILE)-LYSIDINE SYNTHASE-RELATED"/>
    <property type="match status" value="1"/>
</dbReference>
<dbReference type="InterPro" id="IPR014729">
    <property type="entry name" value="Rossmann-like_a/b/a_fold"/>
</dbReference>
<comment type="catalytic activity">
    <reaction evidence="7 8">
        <text>cytidine(34) in tRNA(Ile2) + L-lysine + ATP = lysidine(34) in tRNA(Ile2) + AMP + diphosphate + H(+)</text>
        <dbReference type="Rhea" id="RHEA:43744"/>
        <dbReference type="Rhea" id="RHEA-COMP:10625"/>
        <dbReference type="Rhea" id="RHEA-COMP:10670"/>
        <dbReference type="ChEBI" id="CHEBI:15378"/>
        <dbReference type="ChEBI" id="CHEBI:30616"/>
        <dbReference type="ChEBI" id="CHEBI:32551"/>
        <dbReference type="ChEBI" id="CHEBI:33019"/>
        <dbReference type="ChEBI" id="CHEBI:82748"/>
        <dbReference type="ChEBI" id="CHEBI:83665"/>
        <dbReference type="ChEBI" id="CHEBI:456215"/>
        <dbReference type="EC" id="6.3.4.19"/>
    </reaction>
</comment>
<dbReference type="InterPro" id="IPR011063">
    <property type="entry name" value="TilS/TtcA_N"/>
</dbReference>
<dbReference type="SUPFAM" id="SSF82829">
    <property type="entry name" value="MesJ substrate recognition domain-like"/>
    <property type="match status" value="1"/>
</dbReference>
<evidence type="ECO:0000256" key="4">
    <source>
        <dbReference type="ARBA" id="ARBA00022694"/>
    </source>
</evidence>
<dbReference type="RefSeq" id="WP_195749074.1">
    <property type="nucleotide sequence ID" value="NZ_CP197205.1"/>
</dbReference>
<dbReference type="InterPro" id="IPR012094">
    <property type="entry name" value="tRNA_Ile_lys_synt"/>
</dbReference>
<evidence type="ECO:0000256" key="3">
    <source>
        <dbReference type="ARBA" id="ARBA00022598"/>
    </source>
</evidence>
<keyword evidence="5" id="KW-0547">Nucleotide-binding</keyword>
<evidence type="ECO:0000256" key="2">
    <source>
        <dbReference type="ARBA" id="ARBA00022490"/>
    </source>
</evidence>
<dbReference type="Pfam" id="PF11734">
    <property type="entry name" value="TilS_C"/>
    <property type="match status" value="1"/>
</dbReference>
<keyword evidence="2 8" id="KW-0963">Cytoplasm</keyword>
<dbReference type="HAMAP" id="MF_01161">
    <property type="entry name" value="tRNA_Ile_lys_synt"/>
    <property type="match status" value="1"/>
</dbReference>
<evidence type="ECO:0000256" key="8">
    <source>
        <dbReference type="HAMAP-Rule" id="MF_01161"/>
    </source>
</evidence>
<dbReference type="SUPFAM" id="SSF56037">
    <property type="entry name" value="PheT/TilS domain"/>
    <property type="match status" value="1"/>
</dbReference>
<keyword evidence="4 8" id="KW-0819">tRNA processing</keyword>
<dbReference type="AlphaFoldDB" id="A0AB73HDC1"/>
<dbReference type="GO" id="GO:0006400">
    <property type="term" value="P:tRNA modification"/>
    <property type="evidence" value="ECO:0007669"/>
    <property type="project" value="UniProtKB-UniRule"/>
</dbReference>
<keyword evidence="6" id="KW-0067">ATP-binding</keyword>
<evidence type="ECO:0000256" key="6">
    <source>
        <dbReference type="ARBA" id="ARBA00022840"/>
    </source>
</evidence>
<proteinExistence type="inferred from homology"/>
<dbReference type="Pfam" id="PF01171">
    <property type="entry name" value="ATP_bind_3"/>
    <property type="match status" value="1"/>
</dbReference>
<comment type="function">
    <text evidence="8">Ligates lysine onto the cytidine present at position 34 of the AUA codon-specific tRNA(Ile) that contains the anticodon CAU, in an ATP-dependent manner. Cytidine is converted to lysidine, thus changing the amino acid specificity of the tRNA from methionine to isoleucine.</text>
</comment>
<evidence type="ECO:0000259" key="9">
    <source>
        <dbReference type="SMART" id="SM00977"/>
    </source>
</evidence>
<organism evidence="10 11">
    <name type="scientific">Pediococcus pentosaceus</name>
    <dbReference type="NCBI Taxonomy" id="1255"/>
    <lineage>
        <taxon>Bacteria</taxon>
        <taxon>Bacillati</taxon>
        <taxon>Bacillota</taxon>
        <taxon>Bacilli</taxon>
        <taxon>Lactobacillales</taxon>
        <taxon>Lactobacillaceae</taxon>
        <taxon>Pediococcus</taxon>
    </lineage>
</organism>
<dbReference type="GO" id="GO:0005737">
    <property type="term" value="C:cytoplasm"/>
    <property type="evidence" value="ECO:0007669"/>
    <property type="project" value="UniProtKB-SubCell"/>
</dbReference>
<evidence type="ECO:0000313" key="10">
    <source>
        <dbReference type="EMBL" id="MBF7113941.1"/>
    </source>
</evidence>
<evidence type="ECO:0000256" key="1">
    <source>
        <dbReference type="ARBA" id="ARBA00004496"/>
    </source>
</evidence>
<dbReference type="SMART" id="SM00977">
    <property type="entry name" value="TilS_C"/>
    <property type="match status" value="1"/>
</dbReference>
<dbReference type="Gene3D" id="3.40.50.620">
    <property type="entry name" value="HUPs"/>
    <property type="match status" value="1"/>
</dbReference>
<comment type="subcellular location">
    <subcellularLocation>
        <location evidence="1 8">Cytoplasm</location>
    </subcellularLocation>
</comment>
<dbReference type="NCBIfam" id="TIGR02432">
    <property type="entry name" value="lysidine_TilS_N"/>
    <property type="match status" value="1"/>
</dbReference>
<dbReference type="EMBL" id="JADOFP010000001">
    <property type="protein sequence ID" value="MBF7113941.1"/>
    <property type="molecule type" value="Genomic_DNA"/>
</dbReference>
<dbReference type="GO" id="GO:0005524">
    <property type="term" value="F:ATP binding"/>
    <property type="evidence" value="ECO:0007669"/>
    <property type="project" value="UniProtKB-KW"/>
</dbReference>
<feature type="domain" description="Lysidine-tRNA(Ile) synthetase C-terminal" evidence="9">
    <location>
        <begin position="373"/>
        <end position="447"/>
    </location>
</feature>
<comment type="caution">
    <text evidence="10">The sequence shown here is derived from an EMBL/GenBank/DDBJ whole genome shotgun (WGS) entry which is preliminary data.</text>
</comment>
<comment type="similarity">
    <text evidence="8">Belongs to the tRNA(Ile)-lysidine synthase family.</text>
</comment>
<dbReference type="GO" id="GO:0032267">
    <property type="term" value="F:tRNA(Ile)-lysidine synthase activity"/>
    <property type="evidence" value="ECO:0007669"/>
    <property type="project" value="UniProtKB-EC"/>
</dbReference>
<dbReference type="EC" id="6.3.4.19" evidence="8"/>
<comment type="caution">
    <text evidence="8">Lacks conserved residue(s) required for the propagation of feature annotation.</text>
</comment>
<gene>
    <name evidence="8 10" type="primary">tilS</name>
    <name evidence="10" type="ORF">ITQ90_00030</name>
</gene>
<dbReference type="InterPro" id="IPR012795">
    <property type="entry name" value="tRNA_Ile_lys_synt_N"/>
</dbReference>
<dbReference type="CDD" id="cd01992">
    <property type="entry name" value="TilS_N"/>
    <property type="match status" value="1"/>
</dbReference>
<dbReference type="SUPFAM" id="SSF52402">
    <property type="entry name" value="Adenine nucleotide alpha hydrolases-like"/>
    <property type="match status" value="1"/>
</dbReference>
<dbReference type="Proteomes" id="UP001194632">
    <property type="component" value="Unassembled WGS sequence"/>
</dbReference>
<keyword evidence="3 8" id="KW-0436">Ligase</keyword>